<name>A0A059F0T5_9MICR</name>
<dbReference type="GO" id="GO:0005085">
    <property type="term" value="F:guanyl-nucleotide exchange factor activity"/>
    <property type="evidence" value="ECO:0007669"/>
    <property type="project" value="InterPro"/>
</dbReference>
<dbReference type="SUPFAM" id="SSF48366">
    <property type="entry name" value="Ras GEF"/>
    <property type="match status" value="1"/>
</dbReference>
<dbReference type="GO" id="GO:0007264">
    <property type="term" value="P:small GTPase-mediated signal transduction"/>
    <property type="evidence" value="ECO:0007669"/>
    <property type="project" value="InterPro"/>
</dbReference>
<protein>
    <submittedName>
        <fullName evidence="2">Uncharacterized protein</fullName>
    </submittedName>
</protein>
<gene>
    <name evidence="2" type="ORF">H312_01686</name>
</gene>
<dbReference type="InterPro" id="IPR023578">
    <property type="entry name" value="Ras_GEF_dom_sf"/>
</dbReference>
<reference evidence="2 3" key="2">
    <citation type="submission" date="2014-03" db="EMBL/GenBank/DDBJ databases">
        <title>The Genome Sequence of Anncaliia algerae insect isolate PRA339.</title>
        <authorList>
            <consortium name="The Broad Institute Genome Sequencing Platform"/>
            <consortium name="The Broad Institute Genome Sequencing Center for Infectious Disease"/>
            <person name="Cuomo C."/>
            <person name="Becnel J."/>
            <person name="Sanscrainte N."/>
            <person name="Walker B."/>
            <person name="Young S.K."/>
            <person name="Zeng Q."/>
            <person name="Gargeya S."/>
            <person name="Fitzgerald M."/>
            <person name="Haas B."/>
            <person name="Abouelleil A."/>
            <person name="Alvarado L."/>
            <person name="Arachchi H.M."/>
            <person name="Berlin A.M."/>
            <person name="Chapman S.B."/>
            <person name="Dewar J."/>
            <person name="Goldberg J."/>
            <person name="Griggs A."/>
            <person name="Gujja S."/>
            <person name="Hansen M."/>
            <person name="Howarth C."/>
            <person name="Imamovic A."/>
            <person name="Larimer J."/>
            <person name="McCowan C."/>
            <person name="Murphy C."/>
            <person name="Neiman D."/>
            <person name="Pearson M."/>
            <person name="Priest M."/>
            <person name="Roberts A."/>
            <person name="Saif S."/>
            <person name="Shea T."/>
            <person name="Sisk P."/>
            <person name="Sykes S."/>
            <person name="Wortman J."/>
            <person name="Nusbaum C."/>
            <person name="Birren B."/>
        </authorList>
    </citation>
    <scope>NUCLEOTIDE SEQUENCE [LARGE SCALE GENOMIC DNA]</scope>
    <source>
        <strain evidence="2 3">PRA339</strain>
    </source>
</reference>
<evidence type="ECO:0000313" key="2">
    <source>
        <dbReference type="EMBL" id="KCZ80913.1"/>
    </source>
</evidence>
<feature type="coiled-coil region" evidence="1">
    <location>
        <begin position="197"/>
        <end position="224"/>
    </location>
</feature>
<keyword evidence="3" id="KW-1185">Reference proteome</keyword>
<dbReference type="AlphaFoldDB" id="A0A059F0T5"/>
<dbReference type="EMBL" id="KK365158">
    <property type="protein sequence ID" value="KCZ80913.1"/>
    <property type="molecule type" value="Genomic_DNA"/>
</dbReference>
<dbReference type="Gene3D" id="1.10.840.10">
    <property type="entry name" value="Ras guanine-nucleotide exchange factors catalytic domain"/>
    <property type="match status" value="1"/>
</dbReference>
<proteinExistence type="predicted"/>
<reference evidence="3" key="1">
    <citation type="submission" date="2013-02" db="EMBL/GenBank/DDBJ databases">
        <authorList>
            <consortium name="The Broad Institute Genome Sequencing Platform"/>
            <person name="Cuomo C."/>
            <person name="Becnel J."/>
            <person name="Sanscrainte N."/>
            <person name="Walker B."/>
            <person name="Young S.K."/>
            <person name="Zeng Q."/>
            <person name="Gargeya S."/>
            <person name="Fitzgerald M."/>
            <person name="Haas B."/>
            <person name="Abouelleil A."/>
            <person name="Alvarado L."/>
            <person name="Arachchi H.M."/>
            <person name="Berlin A.M."/>
            <person name="Chapman S.B."/>
            <person name="Dewar J."/>
            <person name="Goldberg J."/>
            <person name="Griggs A."/>
            <person name="Gujja S."/>
            <person name="Hansen M."/>
            <person name="Howarth C."/>
            <person name="Imamovic A."/>
            <person name="Larimer J."/>
            <person name="McCowan C."/>
            <person name="Murphy C."/>
            <person name="Neiman D."/>
            <person name="Pearson M."/>
            <person name="Priest M."/>
            <person name="Roberts A."/>
            <person name="Saif S."/>
            <person name="Shea T."/>
            <person name="Sisk P."/>
            <person name="Sykes S."/>
            <person name="Wortman J."/>
            <person name="Nusbaum C."/>
            <person name="Birren B."/>
        </authorList>
    </citation>
    <scope>NUCLEOTIDE SEQUENCE [LARGE SCALE GENOMIC DNA]</scope>
    <source>
        <strain evidence="3">PRA339</strain>
    </source>
</reference>
<sequence>MLFIKLSVMNPLDEFLEFFSSESTNVKNDTKPEHEEISFNYDIKVFSTHKLVRILNYIDLKLYKSIIPIDLINYSSSNGFISLQRKNKNLFNLVKNNKKYKKYFLKLAHKLLKNNNFNSFISVYNALKTFLTSKELEVFFEYDDVNYLRVEIYKHKEEYFIPPVKFFLNELSSYKEKSKNFYKVIDLYVKLQDMKLKKIKKKEVKKLEEILNEQKDTSDIVQKDNQFMFLLWLLE</sequence>
<evidence type="ECO:0000256" key="1">
    <source>
        <dbReference type="SAM" id="Coils"/>
    </source>
</evidence>
<dbReference type="Proteomes" id="UP000030655">
    <property type="component" value="Unassembled WGS sequence"/>
</dbReference>
<keyword evidence="1" id="KW-0175">Coiled coil</keyword>
<evidence type="ECO:0000313" key="3">
    <source>
        <dbReference type="Proteomes" id="UP000030655"/>
    </source>
</evidence>
<dbReference type="OrthoDB" id="2197485at2759"/>
<dbReference type="InterPro" id="IPR036964">
    <property type="entry name" value="RASGEF_cat_dom_sf"/>
</dbReference>
<dbReference type="VEuPathDB" id="MicrosporidiaDB:H312_01686"/>
<accession>A0A059F0T5</accession>
<organism evidence="2 3">
    <name type="scientific">Anncaliia algerae PRA339</name>
    <dbReference type="NCBI Taxonomy" id="1288291"/>
    <lineage>
        <taxon>Eukaryota</taxon>
        <taxon>Fungi</taxon>
        <taxon>Fungi incertae sedis</taxon>
        <taxon>Microsporidia</taxon>
        <taxon>Tubulinosematoidea</taxon>
        <taxon>Tubulinosematidae</taxon>
        <taxon>Anncaliia</taxon>
    </lineage>
</organism>
<dbReference type="HOGENOM" id="CLU_1179953_0_0_1"/>